<feature type="non-terminal residue" evidence="2">
    <location>
        <position position="74"/>
    </location>
</feature>
<accession>A0A392UBK5</accession>
<name>A0A392UBK5_9FABA</name>
<proteinExistence type="predicted"/>
<dbReference type="Proteomes" id="UP000265520">
    <property type="component" value="Unassembled WGS sequence"/>
</dbReference>
<feature type="compositionally biased region" description="Basic and acidic residues" evidence="1">
    <location>
        <begin position="39"/>
        <end position="52"/>
    </location>
</feature>
<comment type="caution">
    <text evidence="2">The sequence shown here is derived from an EMBL/GenBank/DDBJ whole genome shotgun (WGS) entry which is preliminary data.</text>
</comment>
<dbReference type="AlphaFoldDB" id="A0A392UBK5"/>
<evidence type="ECO:0000256" key="1">
    <source>
        <dbReference type="SAM" id="MobiDB-lite"/>
    </source>
</evidence>
<protein>
    <submittedName>
        <fullName evidence="2">Uncharacterized protein</fullName>
    </submittedName>
</protein>
<feature type="region of interest" description="Disordered" evidence="1">
    <location>
        <begin position="1"/>
        <end position="74"/>
    </location>
</feature>
<sequence length="74" mass="7973">MSNSVVESLKGTVPETDVVPDLDTSVAQENVKDQTIPETPERVITPEKEKSPENVMAGNISDDNTVVNSQSDES</sequence>
<organism evidence="2 3">
    <name type="scientific">Trifolium medium</name>
    <dbReference type="NCBI Taxonomy" id="97028"/>
    <lineage>
        <taxon>Eukaryota</taxon>
        <taxon>Viridiplantae</taxon>
        <taxon>Streptophyta</taxon>
        <taxon>Embryophyta</taxon>
        <taxon>Tracheophyta</taxon>
        <taxon>Spermatophyta</taxon>
        <taxon>Magnoliopsida</taxon>
        <taxon>eudicotyledons</taxon>
        <taxon>Gunneridae</taxon>
        <taxon>Pentapetalae</taxon>
        <taxon>rosids</taxon>
        <taxon>fabids</taxon>
        <taxon>Fabales</taxon>
        <taxon>Fabaceae</taxon>
        <taxon>Papilionoideae</taxon>
        <taxon>50 kb inversion clade</taxon>
        <taxon>NPAAA clade</taxon>
        <taxon>Hologalegina</taxon>
        <taxon>IRL clade</taxon>
        <taxon>Trifolieae</taxon>
        <taxon>Trifolium</taxon>
    </lineage>
</organism>
<feature type="compositionally biased region" description="Polar residues" evidence="1">
    <location>
        <begin position="61"/>
        <end position="74"/>
    </location>
</feature>
<evidence type="ECO:0000313" key="3">
    <source>
        <dbReference type="Proteomes" id="UP000265520"/>
    </source>
</evidence>
<dbReference type="EMBL" id="LXQA010785377">
    <property type="protein sequence ID" value="MCI70903.1"/>
    <property type="molecule type" value="Genomic_DNA"/>
</dbReference>
<evidence type="ECO:0000313" key="2">
    <source>
        <dbReference type="EMBL" id="MCI70903.1"/>
    </source>
</evidence>
<keyword evidence="3" id="KW-1185">Reference proteome</keyword>
<reference evidence="2 3" key="1">
    <citation type="journal article" date="2018" name="Front. Plant Sci.">
        <title>Red Clover (Trifolium pratense) and Zigzag Clover (T. medium) - A Picture of Genomic Similarities and Differences.</title>
        <authorList>
            <person name="Dluhosova J."/>
            <person name="Istvanek J."/>
            <person name="Nedelnik J."/>
            <person name="Repkova J."/>
        </authorList>
    </citation>
    <scope>NUCLEOTIDE SEQUENCE [LARGE SCALE GENOMIC DNA]</scope>
    <source>
        <strain evidence="3">cv. 10/8</strain>
        <tissue evidence="2">Leaf</tissue>
    </source>
</reference>